<dbReference type="Proteomes" id="UP000054359">
    <property type="component" value="Unassembled WGS sequence"/>
</dbReference>
<feature type="non-terminal residue" evidence="2">
    <location>
        <position position="70"/>
    </location>
</feature>
<protein>
    <submittedName>
        <fullName evidence="2">DNA replication licensing factor MCM8</fullName>
    </submittedName>
</protein>
<keyword evidence="3" id="KW-1185">Reference proteome</keyword>
<evidence type="ECO:0000313" key="3">
    <source>
        <dbReference type="Proteomes" id="UP000054359"/>
    </source>
</evidence>
<sequence length="70" mass="7963">MSKHSQAKKLINLMTEFATVKADDRFTVSEIRHLAEKSKINTGSLQSIIEALNDQGFLIKKGRQLYQIQT</sequence>
<dbReference type="CDD" id="cd22247">
    <property type="entry name" value="MCM8_WHD"/>
    <property type="match status" value="1"/>
</dbReference>
<evidence type="ECO:0000313" key="2">
    <source>
        <dbReference type="EMBL" id="KFM73753.1"/>
    </source>
</evidence>
<dbReference type="InterPro" id="IPR056875">
    <property type="entry name" value="MCM8/REC_WHD"/>
</dbReference>
<dbReference type="AlphaFoldDB" id="A0A087U8R4"/>
<dbReference type="STRING" id="407821.A0A087U8R4"/>
<reference evidence="2 3" key="1">
    <citation type="submission" date="2013-11" db="EMBL/GenBank/DDBJ databases">
        <title>Genome sequencing of Stegodyphus mimosarum.</title>
        <authorList>
            <person name="Bechsgaard J."/>
        </authorList>
    </citation>
    <scope>NUCLEOTIDE SEQUENCE [LARGE SCALE GENOMIC DNA]</scope>
</reference>
<organism evidence="2 3">
    <name type="scientific">Stegodyphus mimosarum</name>
    <name type="common">African social velvet spider</name>
    <dbReference type="NCBI Taxonomy" id="407821"/>
    <lineage>
        <taxon>Eukaryota</taxon>
        <taxon>Metazoa</taxon>
        <taxon>Ecdysozoa</taxon>
        <taxon>Arthropoda</taxon>
        <taxon>Chelicerata</taxon>
        <taxon>Arachnida</taxon>
        <taxon>Araneae</taxon>
        <taxon>Araneomorphae</taxon>
        <taxon>Entelegynae</taxon>
        <taxon>Eresoidea</taxon>
        <taxon>Eresidae</taxon>
        <taxon>Stegodyphus</taxon>
    </lineage>
</organism>
<accession>A0A087U8R4</accession>
<name>A0A087U8R4_STEMI</name>
<dbReference type="Pfam" id="PF25051">
    <property type="entry name" value="WHD_MCM8"/>
    <property type="match status" value="1"/>
</dbReference>
<feature type="domain" description="MCM8/REC winged helix" evidence="1">
    <location>
        <begin position="1"/>
        <end position="70"/>
    </location>
</feature>
<proteinExistence type="predicted"/>
<gene>
    <name evidence="2" type="ORF">X975_08782</name>
</gene>
<dbReference type="OrthoDB" id="422555at2759"/>
<evidence type="ECO:0000259" key="1">
    <source>
        <dbReference type="Pfam" id="PF25051"/>
    </source>
</evidence>
<dbReference type="EMBL" id="KK118743">
    <property type="protein sequence ID" value="KFM73753.1"/>
    <property type="molecule type" value="Genomic_DNA"/>
</dbReference>